<feature type="region of interest" description="Disordered" evidence="1">
    <location>
        <begin position="105"/>
        <end position="130"/>
    </location>
</feature>
<keyword evidence="3" id="KW-1185">Reference proteome</keyword>
<evidence type="ECO:0000313" key="2">
    <source>
        <dbReference type="EMBL" id="KAJ1254705.1"/>
    </source>
</evidence>
<feature type="compositionally biased region" description="Polar residues" evidence="1">
    <location>
        <begin position="105"/>
        <end position="116"/>
    </location>
</feature>
<dbReference type="AlphaFoldDB" id="A0A9W7X8W8"/>
<evidence type="ECO:0000256" key="1">
    <source>
        <dbReference type="SAM" id="MobiDB-lite"/>
    </source>
</evidence>
<accession>A0A9W7X8W8</accession>
<comment type="caution">
    <text evidence="2">The sequence shown here is derived from an EMBL/GenBank/DDBJ whole genome shotgun (WGS) entry which is preliminary data.</text>
</comment>
<name>A0A9W7X8W8_9POAL</name>
<sequence length="130" mass="14518">MITVDNRFVTGKANVLQHLGVRLDPCAVHNKHDLIVAWKIHAQPHEDDQDQVCYVCFLITSTSNVYGDPQIDHEGLLGQGQSLASSSAATTSVRSGGEYVWSLSTRRPQKQFSTSEYRARRPQECCHPSH</sequence>
<dbReference type="EMBL" id="MU629926">
    <property type="protein sequence ID" value="KAJ1254705.1"/>
    <property type="molecule type" value="Genomic_DNA"/>
</dbReference>
<protein>
    <submittedName>
        <fullName evidence="2">Uncharacterized protein</fullName>
    </submittedName>
</protein>
<organism evidence="2 3">
    <name type="scientific">Paspalum vaginatum</name>
    <name type="common">seashore paspalum</name>
    <dbReference type="NCBI Taxonomy" id="158149"/>
    <lineage>
        <taxon>Eukaryota</taxon>
        <taxon>Viridiplantae</taxon>
        <taxon>Streptophyta</taxon>
        <taxon>Embryophyta</taxon>
        <taxon>Tracheophyta</taxon>
        <taxon>Spermatophyta</taxon>
        <taxon>Magnoliopsida</taxon>
        <taxon>Liliopsida</taxon>
        <taxon>Poales</taxon>
        <taxon>Poaceae</taxon>
        <taxon>PACMAD clade</taxon>
        <taxon>Panicoideae</taxon>
        <taxon>Andropogonodae</taxon>
        <taxon>Paspaleae</taxon>
        <taxon>Paspalinae</taxon>
        <taxon>Paspalum</taxon>
    </lineage>
</organism>
<reference evidence="2 3" key="1">
    <citation type="submission" date="2022-10" db="EMBL/GenBank/DDBJ databases">
        <title>WGS assembly of Paspalum vaginatum 540-79.</title>
        <authorList>
            <person name="Sun G."/>
            <person name="Wase N."/>
            <person name="Shu S."/>
            <person name="Jenkins J."/>
            <person name="Zhou B."/>
            <person name="Torres-Rodriguez J."/>
            <person name="Chen C."/>
            <person name="Sandor L."/>
            <person name="Plott C."/>
            <person name="Yoshinga Y."/>
            <person name="Daum C."/>
            <person name="Qi P."/>
            <person name="Barry K."/>
            <person name="Lipzen A."/>
            <person name="Berry L."/>
            <person name="Pedersen C."/>
            <person name="Gottilla T."/>
            <person name="Foltz A."/>
            <person name="Yu H."/>
            <person name="O'Malley R."/>
            <person name="Zhang C."/>
            <person name="Devos K."/>
            <person name="Sigmon B."/>
            <person name="Yu B."/>
            <person name="Obata T."/>
            <person name="Schmutz J."/>
            <person name="Schnable J."/>
        </authorList>
    </citation>
    <scope>NUCLEOTIDE SEQUENCE [LARGE SCALE GENOMIC DNA]</scope>
    <source>
        <strain evidence="3">cv. 540-79</strain>
    </source>
</reference>
<proteinExistence type="predicted"/>
<evidence type="ECO:0000313" key="3">
    <source>
        <dbReference type="Proteomes" id="UP001164776"/>
    </source>
</evidence>
<dbReference type="Proteomes" id="UP001164776">
    <property type="component" value="Unassembled WGS sequence"/>
</dbReference>
<gene>
    <name evidence="2" type="ORF">BS78_K340400</name>
</gene>